<dbReference type="EMBL" id="SWLB01000026">
    <property type="protein sequence ID" value="KAF3321520.1"/>
    <property type="molecule type" value="Genomic_DNA"/>
</dbReference>
<dbReference type="Gene3D" id="3.30.530.20">
    <property type="match status" value="1"/>
</dbReference>
<protein>
    <submittedName>
        <fullName evidence="1">S-norcoclaurine synthase</fullName>
    </submittedName>
</protein>
<reference evidence="1" key="1">
    <citation type="submission" date="2020-01" db="EMBL/GenBank/DDBJ databases">
        <title>Genome sequence of Kobresia littledalei, the first chromosome-level genome in the family Cyperaceae.</title>
        <authorList>
            <person name="Qu G."/>
        </authorList>
    </citation>
    <scope>NUCLEOTIDE SEQUENCE</scope>
    <source>
        <strain evidence="1">C.B.Clarke</strain>
        <tissue evidence="1">Leaf</tissue>
    </source>
</reference>
<accession>A0A833Q906</accession>
<comment type="caution">
    <text evidence="1">The sequence shown here is derived from an EMBL/GenBank/DDBJ whole genome shotgun (WGS) entry which is preliminary data.</text>
</comment>
<keyword evidence="2" id="KW-1185">Reference proteome</keyword>
<dbReference type="SUPFAM" id="SSF55961">
    <property type="entry name" value="Bet v1-like"/>
    <property type="match status" value="1"/>
</dbReference>
<name>A0A833Q906_9POAL</name>
<dbReference type="AlphaFoldDB" id="A0A833Q906"/>
<proteinExistence type="predicted"/>
<evidence type="ECO:0000313" key="2">
    <source>
        <dbReference type="Proteomes" id="UP000623129"/>
    </source>
</evidence>
<evidence type="ECO:0000313" key="1">
    <source>
        <dbReference type="EMBL" id="KAF3321520.1"/>
    </source>
</evidence>
<dbReference type="OrthoDB" id="1879545at2759"/>
<dbReference type="Proteomes" id="UP000623129">
    <property type="component" value="Unassembled WGS sequence"/>
</dbReference>
<organism evidence="1 2">
    <name type="scientific">Carex littledalei</name>
    <dbReference type="NCBI Taxonomy" id="544730"/>
    <lineage>
        <taxon>Eukaryota</taxon>
        <taxon>Viridiplantae</taxon>
        <taxon>Streptophyta</taxon>
        <taxon>Embryophyta</taxon>
        <taxon>Tracheophyta</taxon>
        <taxon>Spermatophyta</taxon>
        <taxon>Magnoliopsida</taxon>
        <taxon>Liliopsida</taxon>
        <taxon>Poales</taxon>
        <taxon>Cyperaceae</taxon>
        <taxon>Cyperoideae</taxon>
        <taxon>Cariceae</taxon>
        <taxon>Carex</taxon>
        <taxon>Carex subgen. Euthyceras</taxon>
    </lineage>
</organism>
<sequence>MKGSLCHEYETDNENYIEEAKGVEGGFLDAGYLSYLVRIEIIPEGSDYDSSIIRSTIEYETDDKCQVNASLISTDLLATIADATTKYLKEQKNQMEELK</sequence>
<dbReference type="InterPro" id="IPR023393">
    <property type="entry name" value="START-like_dom_sf"/>
</dbReference>
<gene>
    <name evidence="1" type="ORF">FCM35_KLT13736</name>
</gene>